<sequence length="162" mass="18241">MSEVSLPLSVDQEMFCQSLAVQGLEVGSTLAEAVLGFCSWAHCKWRPEEAQAAEELLVPLPQPIAFALRTESFITESLDEMKTQLQLIHAVVDDLQSKAEQIDSKLDGLQEQLRRVPVCRCRRQDTHRRVVAPSTNQFSSPSNVQHVRAPPMFESKRLEIPM</sequence>
<dbReference type="EMBL" id="JASMQC010000056">
    <property type="protein sequence ID" value="KAK1928855.1"/>
    <property type="molecule type" value="Genomic_DNA"/>
</dbReference>
<proteinExistence type="predicted"/>
<evidence type="ECO:0000313" key="2">
    <source>
        <dbReference type="Proteomes" id="UP001259832"/>
    </source>
</evidence>
<name>A0AAD9FZB6_9STRA</name>
<dbReference type="Proteomes" id="UP001259832">
    <property type="component" value="Unassembled WGS sequence"/>
</dbReference>
<accession>A0AAD9FZB6</accession>
<comment type="caution">
    <text evidence="1">The sequence shown here is derived from an EMBL/GenBank/DDBJ whole genome shotgun (WGS) entry which is preliminary data.</text>
</comment>
<organism evidence="1 2">
    <name type="scientific">Phytophthora citrophthora</name>
    <dbReference type="NCBI Taxonomy" id="4793"/>
    <lineage>
        <taxon>Eukaryota</taxon>
        <taxon>Sar</taxon>
        <taxon>Stramenopiles</taxon>
        <taxon>Oomycota</taxon>
        <taxon>Peronosporomycetes</taxon>
        <taxon>Peronosporales</taxon>
        <taxon>Peronosporaceae</taxon>
        <taxon>Phytophthora</taxon>
    </lineage>
</organism>
<dbReference type="AlphaFoldDB" id="A0AAD9FZB6"/>
<evidence type="ECO:0000313" key="1">
    <source>
        <dbReference type="EMBL" id="KAK1928855.1"/>
    </source>
</evidence>
<keyword evidence="2" id="KW-1185">Reference proteome</keyword>
<reference evidence="1" key="1">
    <citation type="submission" date="2023-08" db="EMBL/GenBank/DDBJ databases">
        <title>Reference Genome Resource for the Citrus Pathogen Phytophthora citrophthora.</title>
        <authorList>
            <person name="Moller H."/>
            <person name="Coetzee B."/>
            <person name="Rose L.J."/>
            <person name="Van Niekerk J.M."/>
        </authorList>
    </citation>
    <scope>NUCLEOTIDE SEQUENCE</scope>
    <source>
        <strain evidence="1">STE-U-9442</strain>
    </source>
</reference>
<gene>
    <name evidence="1" type="ORF">P3T76_015644</name>
</gene>
<protein>
    <submittedName>
        <fullName evidence="1">Uncharacterized protein</fullName>
    </submittedName>
</protein>